<comment type="caution">
    <text evidence="1">The sequence shown here is derived from an EMBL/GenBank/DDBJ whole genome shotgun (WGS) entry which is preliminary data.</text>
</comment>
<dbReference type="GO" id="GO:0006508">
    <property type="term" value="P:proteolysis"/>
    <property type="evidence" value="ECO:0007669"/>
    <property type="project" value="InterPro"/>
</dbReference>
<proteinExistence type="predicted"/>
<evidence type="ECO:0000313" key="1">
    <source>
        <dbReference type="EMBL" id="MPM62618.1"/>
    </source>
</evidence>
<protein>
    <submittedName>
        <fullName evidence="1">Carboxypeptidase 1</fullName>
        <ecNumber evidence="1">3.4.17.19</ecNumber>
    </submittedName>
</protein>
<dbReference type="SUPFAM" id="SSF55486">
    <property type="entry name" value="Metalloproteases ('zincins'), catalytic domain"/>
    <property type="match status" value="1"/>
</dbReference>
<accession>A0A645BC27</accession>
<keyword evidence="1" id="KW-0645">Protease</keyword>
<organism evidence="1">
    <name type="scientific">bioreactor metagenome</name>
    <dbReference type="NCBI Taxonomy" id="1076179"/>
    <lineage>
        <taxon>unclassified sequences</taxon>
        <taxon>metagenomes</taxon>
        <taxon>ecological metagenomes</taxon>
    </lineage>
</organism>
<sequence>MRITTHYHEDNLLSSLYSVIHEAGHGLYELGIADELQYGCLAGGVSMGIHESQSRLYENMLGRSLPFAQALLPVLAEIFPDTFMGIETEQLHRALNVSRPSLIRTESDELTYSMHIMVRYELEKALYDGSLKVCDLPGAWKALYTEYLSVEPENDSEGVLQDVHWSGGMFGYFPSYSIGSAYSAQIYAAMAKDVDIEAALRAGDFAPINAWLGEKIHRHGGMMKPRDLIVSATGQAFDAGYYISYLKDKYSGLYSL</sequence>
<dbReference type="GO" id="GO:0004181">
    <property type="term" value="F:metallocarboxypeptidase activity"/>
    <property type="evidence" value="ECO:0007669"/>
    <property type="project" value="InterPro"/>
</dbReference>
<dbReference type="PRINTS" id="PR00998">
    <property type="entry name" value="CRBOXYPTASET"/>
</dbReference>
<dbReference type="EC" id="3.4.17.19" evidence="1"/>
<dbReference type="EMBL" id="VSSQ01018960">
    <property type="protein sequence ID" value="MPM62618.1"/>
    <property type="molecule type" value="Genomic_DNA"/>
</dbReference>
<dbReference type="PANTHER" id="PTHR34217">
    <property type="entry name" value="METAL-DEPENDENT CARBOXYPEPTIDASE"/>
    <property type="match status" value="1"/>
</dbReference>
<dbReference type="Pfam" id="PF02074">
    <property type="entry name" value="Peptidase_M32"/>
    <property type="match status" value="1"/>
</dbReference>
<dbReference type="AlphaFoldDB" id="A0A645BC27"/>
<keyword evidence="1" id="KW-0378">Hydrolase</keyword>
<keyword evidence="1" id="KW-0121">Carboxypeptidase</keyword>
<dbReference type="PROSITE" id="PS52034">
    <property type="entry name" value="PEPTIDASE_M32"/>
    <property type="match status" value="1"/>
</dbReference>
<reference evidence="1" key="1">
    <citation type="submission" date="2019-08" db="EMBL/GenBank/DDBJ databases">
        <authorList>
            <person name="Kucharzyk K."/>
            <person name="Murdoch R.W."/>
            <person name="Higgins S."/>
            <person name="Loffler F."/>
        </authorList>
    </citation>
    <scope>NUCLEOTIDE SEQUENCE</scope>
</reference>
<dbReference type="Gene3D" id="1.10.1370.30">
    <property type="match status" value="1"/>
</dbReference>
<gene>
    <name evidence="1" type="primary">ypwA_3</name>
    <name evidence="1" type="ORF">SDC9_109494</name>
</gene>
<dbReference type="InterPro" id="IPR001333">
    <property type="entry name" value="Peptidase_M32_Taq"/>
</dbReference>
<name>A0A645BC27_9ZZZZ</name>
<dbReference type="PANTHER" id="PTHR34217:SF1">
    <property type="entry name" value="CARBOXYPEPTIDASE 1"/>
    <property type="match status" value="1"/>
</dbReference>